<dbReference type="VEuPathDB" id="AmoebaDB:FDP41_000424"/>
<evidence type="ECO:0000313" key="3">
    <source>
        <dbReference type="EMBL" id="KAF0984525.1"/>
    </source>
</evidence>
<keyword evidence="4" id="KW-1185">Reference proteome</keyword>
<evidence type="ECO:0000256" key="1">
    <source>
        <dbReference type="SAM" id="Coils"/>
    </source>
</evidence>
<evidence type="ECO:0000256" key="2">
    <source>
        <dbReference type="SAM" id="MobiDB-lite"/>
    </source>
</evidence>
<name>A0A6A5CGW5_NAEFO</name>
<feature type="region of interest" description="Disordered" evidence="2">
    <location>
        <begin position="281"/>
        <end position="320"/>
    </location>
</feature>
<keyword evidence="1" id="KW-0175">Coiled coil</keyword>
<organism evidence="3 4">
    <name type="scientific">Naegleria fowleri</name>
    <name type="common">Brain eating amoeba</name>
    <dbReference type="NCBI Taxonomy" id="5763"/>
    <lineage>
        <taxon>Eukaryota</taxon>
        <taxon>Discoba</taxon>
        <taxon>Heterolobosea</taxon>
        <taxon>Tetramitia</taxon>
        <taxon>Eutetramitia</taxon>
        <taxon>Vahlkampfiidae</taxon>
        <taxon>Naegleria</taxon>
    </lineage>
</organism>
<dbReference type="AlphaFoldDB" id="A0A6A5CGW5"/>
<dbReference type="GeneID" id="68107642"/>
<feature type="compositionally biased region" description="Basic and acidic residues" evidence="2">
    <location>
        <begin position="281"/>
        <end position="294"/>
    </location>
</feature>
<reference evidence="3 4" key="1">
    <citation type="journal article" date="2019" name="Sci. Rep.">
        <title>Nanopore sequencing improves the draft genome of the human pathogenic amoeba Naegleria fowleri.</title>
        <authorList>
            <person name="Liechti N."/>
            <person name="Schurch N."/>
            <person name="Bruggmann R."/>
            <person name="Wittwer M."/>
        </authorList>
    </citation>
    <scope>NUCLEOTIDE SEQUENCE [LARGE SCALE GENOMIC DNA]</scope>
    <source>
        <strain evidence="3 4">ATCC 30894</strain>
    </source>
</reference>
<dbReference type="VEuPathDB" id="AmoebaDB:NF0005820"/>
<dbReference type="Proteomes" id="UP000444721">
    <property type="component" value="Unassembled WGS sequence"/>
</dbReference>
<dbReference type="OrthoDB" id="10385812at2759"/>
<dbReference type="RefSeq" id="XP_044569238.1">
    <property type="nucleotide sequence ID" value="XM_044707633.1"/>
</dbReference>
<proteinExistence type="predicted"/>
<dbReference type="OMA" id="RMEGMEK"/>
<protein>
    <submittedName>
        <fullName evidence="3">Uncharacterized protein</fullName>
    </submittedName>
</protein>
<feature type="region of interest" description="Disordered" evidence="2">
    <location>
        <begin position="164"/>
        <end position="215"/>
    </location>
</feature>
<feature type="coiled-coil region" evidence="1">
    <location>
        <begin position="340"/>
        <end position="374"/>
    </location>
</feature>
<feature type="compositionally biased region" description="Polar residues" evidence="2">
    <location>
        <begin position="192"/>
        <end position="203"/>
    </location>
</feature>
<dbReference type="VEuPathDB" id="AmoebaDB:NfTy_001040"/>
<feature type="compositionally biased region" description="Polar residues" evidence="2">
    <location>
        <begin position="164"/>
        <end position="184"/>
    </location>
</feature>
<evidence type="ECO:0000313" key="4">
    <source>
        <dbReference type="Proteomes" id="UP000444721"/>
    </source>
</evidence>
<feature type="region of interest" description="Disordered" evidence="2">
    <location>
        <begin position="114"/>
        <end position="141"/>
    </location>
</feature>
<gene>
    <name evidence="3" type="ORF">FDP41_000424</name>
</gene>
<sequence length="386" mass="43699">MSAMNQSATESSILDGSSLILDDSLSFSNKFDFEETIRQIQEQSKKVSSHLNQYSKYLIPSPKGYESEKRNTENAYSSTLNTLYNVGVTNNNQASSKNNYIINSVSSESKAVEVKEQPKPKQSFNAFSTPQSSVDPKYANDSDPIEALMRDFRNEVREIDNCIQSDTPSSLRFSSSDFGETPNSEEPKSPFLYQTSTPLNSTAREPEKRANKLNTEALPLQSSTYNRGIMEEEKTRNKIHSNTNIFEKSHEKDQTPSISPIIHNSRMSQTSSPIITFTTSDKSRMSDTDIRDKNLFSPTQGNSFLKEHETSSKPSNILKTNPLTFHSQQTSSEMILRLENIQLREEISKLQSTVVSLQTRMEGMEKNMKQLFDLLMHTTMNNSNNK</sequence>
<accession>A0A6A5CGW5</accession>
<dbReference type="EMBL" id="VFQX01000002">
    <property type="protein sequence ID" value="KAF0984525.1"/>
    <property type="molecule type" value="Genomic_DNA"/>
</dbReference>
<feature type="compositionally biased region" description="Polar residues" evidence="2">
    <location>
        <begin position="120"/>
        <end position="134"/>
    </location>
</feature>
<comment type="caution">
    <text evidence="3">The sequence shown here is derived from an EMBL/GenBank/DDBJ whole genome shotgun (WGS) entry which is preliminary data.</text>
</comment>